<dbReference type="InterPro" id="IPR050300">
    <property type="entry name" value="GDXG_lipolytic_enzyme"/>
</dbReference>
<dbReference type="InterPro" id="IPR013094">
    <property type="entry name" value="AB_hydrolase_3"/>
</dbReference>
<comment type="similarity">
    <text evidence="1">Belongs to the 'GDXG' lipolytic enzyme family.</text>
</comment>
<reference evidence="5 6" key="1">
    <citation type="submission" date="2019-09" db="EMBL/GenBank/DDBJ databases">
        <title>Actinomadura physcomitrii sp. nov., a novel actinomycete isolated from moss [Physcomitrium sphaericum (Ludw) Fuernr].</title>
        <authorList>
            <person name="Zhuang X."/>
            <person name="Liu C."/>
        </authorList>
    </citation>
    <scope>NUCLEOTIDE SEQUENCE [LARGE SCALE GENOMIC DNA]</scope>
    <source>
        <strain evidence="5 6">HMC1</strain>
    </source>
</reference>
<organism evidence="5 6">
    <name type="scientific">Actinomadura rudentiformis</name>
    <dbReference type="NCBI Taxonomy" id="359158"/>
    <lineage>
        <taxon>Bacteria</taxon>
        <taxon>Bacillati</taxon>
        <taxon>Actinomycetota</taxon>
        <taxon>Actinomycetes</taxon>
        <taxon>Streptosporangiales</taxon>
        <taxon>Thermomonosporaceae</taxon>
        <taxon>Actinomadura</taxon>
    </lineage>
</organism>
<name>A0A6H9YJK2_9ACTN</name>
<evidence type="ECO:0000313" key="5">
    <source>
        <dbReference type="EMBL" id="KAB2347033.1"/>
    </source>
</evidence>
<dbReference type="PANTHER" id="PTHR48081:SF30">
    <property type="entry name" value="ACETYL-HYDROLASE LIPR-RELATED"/>
    <property type="match status" value="1"/>
</dbReference>
<evidence type="ECO:0000256" key="1">
    <source>
        <dbReference type="ARBA" id="ARBA00010515"/>
    </source>
</evidence>
<accession>A0A6H9YJK2</accession>
<comment type="caution">
    <text evidence="5">The sequence shown here is derived from an EMBL/GenBank/DDBJ whole genome shotgun (WGS) entry which is preliminary data.</text>
</comment>
<dbReference type="EMBL" id="WBMT01000010">
    <property type="protein sequence ID" value="KAB2347033.1"/>
    <property type="molecule type" value="Genomic_DNA"/>
</dbReference>
<dbReference type="OrthoDB" id="128186at2"/>
<feature type="domain" description="Alpha/beta hydrolase fold-3" evidence="4">
    <location>
        <begin position="66"/>
        <end position="267"/>
    </location>
</feature>
<dbReference type="AlphaFoldDB" id="A0A6H9YJK2"/>
<dbReference type="Proteomes" id="UP000468735">
    <property type="component" value="Unassembled WGS sequence"/>
</dbReference>
<evidence type="ECO:0000256" key="2">
    <source>
        <dbReference type="ARBA" id="ARBA00022801"/>
    </source>
</evidence>
<protein>
    <submittedName>
        <fullName evidence="5">Alpha/beta hydrolase</fullName>
    </submittedName>
</protein>
<sequence length="299" mass="32049">MHRRVRPRMTGDGEINERAMRRLATLERLAALAPVPRGVRLRRVQFDGFRGEWVTAPGVSADGRAVLYFHGGGFVCCGLATHRRMIAQISAAARMPALSIAYRQLPEASVTGSVADCVTAYRQLLAHGHAPEDVVIAGDSAGGFLAFAATLRAVEQGLPKPAAVVGLSPWLDLDCTAKIAHANASLDPYIVAKEMAKLAELLVEGVTPPDPALSPLTSDLSMLPPALIQCGSIEVLRCDAELMAEEMERAGVPCRLQIWEGQIHVFQAFSALIPEARPAIAQIGAFIQEMTSRKADRAA</sequence>
<evidence type="ECO:0000259" key="4">
    <source>
        <dbReference type="Pfam" id="PF07859"/>
    </source>
</evidence>
<dbReference type="PANTHER" id="PTHR48081">
    <property type="entry name" value="AB HYDROLASE SUPERFAMILY PROTEIN C4A8.06C"/>
    <property type="match status" value="1"/>
</dbReference>
<keyword evidence="6" id="KW-1185">Reference proteome</keyword>
<evidence type="ECO:0000256" key="3">
    <source>
        <dbReference type="PROSITE-ProRule" id="PRU10038"/>
    </source>
</evidence>
<dbReference type="GO" id="GO:0004806">
    <property type="term" value="F:triacylglycerol lipase activity"/>
    <property type="evidence" value="ECO:0007669"/>
    <property type="project" value="TreeGrafter"/>
</dbReference>
<evidence type="ECO:0000313" key="6">
    <source>
        <dbReference type="Proteomes" id="UP000468735"/>
    </source>
</evidence>
<dbReference type="Pfam" id="PF07859">
    <property type="entry name" value="Abhydrolase_3"/>
    <property type="match status" value="1"/>
</dbReference>
<dbReference type="PROSITE" id="PS01174">
    <property type="entry name" value="LIPASE_GDXG_SER"/>
    <property type="match status" value="1"/>
</dbReference>
<dbReference type="SUPFAM" id="SSF53474">
    <property type="entry name" value="alpha/beta-Hydrolases"/>
    <property type="match status" value="1"/>
</dbReference>
<dbReference type="InterPro" id="IPR033140">
    <property type="entry name" value="Lipase_GDXG_put_SER_AS"/>
</dbReference>
<keyword evidence="2 5" id="KW-0378">Hydrolase</keyword>
<proteinExistence type="inferred from homology"/>
<feature type="active site" evidence="3">
    <location>
        <position position="140"/>
    </location>
</feature>
<gene>
    <name evidence="5" type="ORF">F8566_21545</name>
</gene>
<dbReference type="InterPro" id="IPR029058">
    <property type="entry name" value="AB_hydrolase_fold"/>
</dbReference>
<dbReference type="Gene3D" id="3.40.50.1820">
    <property type="entry name" value="alpha/beta hydrolase"/>
    <property type="match status" value="1"/>
</dbReference>